<dbReference type="EMBL" id="CP026100">
    <property type="protein sequence ID" value="AYV45181.1"/>
    <property type="molecule type" value="Genomic_DNA"/>
</dbReference>
<dbReference type="KEGG" id="cfh:C1707_02390"/>
<evidence type="ECO:0000313" key="4">
    <source>
        <dbReference type="Proteomes" id="UP000281192"/>
    </source>
</evidence>
<evidence type="ECO:0000313" key="2">
    <source>
        <dbReference type="EMBL" id="PLR19139.1"/>
    </source>
</evidence>
<protein>
    <submittedName>
        <fullName evidence="2">Uncharacterized protein</fullName>
    </submittedName>
</protein>
<dbReference type="Proteomes" id="UP000281192">
    <property type="component" value="Chromosome"/>
</dbReference>
<dbReference type="OrthoDB" id="7203514at2"/>
<accession>A0A2N5CZ99</accession>
<evidence type="ECO:0000313" key="1">
    <source>
        <dbReference type="EMBL" id="AYV45181.1"/>
    </source>
</evidence>
<dbReference type="EMBL" id="PJRQ01000008">
    <property type="protein sequence ID" value="PLR19139.1"/>
    <property type="molecule type" value="Genomic_DNA"/>
</dbReference>
<evidence type="ECO:0000313" key="3">
    <source>
        <dbReference type="Proteomes" id="UP000234483"/>
    </source>
</evidence>
<gene>
    <name evidence="1" type="ORF">C1707_02390</name>
    <name evidence="2" type="ORF">CFHF_03780</name>
</gene>
<dbReference type="AlphaFoldDB" id="A0A2N5CZ99"/>
<keyword evidence="4" id="KW-1185">Reference proteome</keyword>
<reference evidence="1 4" key="2">
    <citation type="submission" date="2018-01" db="EMBL/GenBank/DDBJ databases">
        <title>Complete genome sequence of Caulobacter flavus RHGG3.</title>
        <authorList>
            <person name="Yang E."/>
        </authorList>
    </citation>
    <scope>NUCLEOTIDE SEQUENCE [LARGE SCALE GENOMIC DNA]</scope>
    <source>
        <strain evidence="1 4">RHGG3</strain>
    </source>
</reference>
<proteinExistence type="predicted"/>
<reference evidence="2 3" key="1">
    <citation type="submission" date="2017-12" db="EMBL/GenBank/DDBJ databases">
        <title>The genome sequence of Caulobacter flavus CGMCC1 15093.</title>
        <authorList>
            <person name="Gao J."/>
            <person name="Mao X."/>
            <person name="Sun J."/>
        </authorList>
    </citation>
    <scope>NUCLEOTIDE SEQUENCE [LARGE SCALE GENOMIC DNA]</scope>
    <source>
        <strain evidence="2 3">CGMCC1 15093</strain>
    </source>
</reference>
<name>A0A2N5CZ99_9CAUL</name>
<dbReference type="RefSeq" id="WP_101711697.1">
    <property type="nucleotide sequence ID" value="NZ_CP026100.1"/>
</dbReference>
<sequence>MRGDRPTATQILEELADKVVAQIERGASVSFQDAFDEMTGYHRFLLGLNAVEQGEQGPFNYAMLAGGEWGPPHEAWIQEYYRLFDRAADKIAENGQFFERLTVTPLRLLPRADEPALPATMVEAILDLGAMATPALEAWRTRRVTVENAMDEAARPRLALAGTDTKAFAGAMMRVVGNWESLLQLGPPVIAWRKAREGDAESVARWARYGDDWAYVRRHLENTALSLTRAVWNEDEIGASLWRDALVRWDRLLEYKLDGRAELRWSRILSPEVLRSSWQDALDGVGPLLFDRMPSPTPEELFRSLLRGAHRDIVLLTASLLVFWTINDKQSSDIGARTASALLRGEVNDRASAFTAPDRQLSFRALFLDCLRLHLVGERFADNGAYGGRLDRLVAQMDRMTERRVVPGRVYTPSTLDEREDLVGAQVAILASLAPAAGDGGVARDVAEIAANPALLPGDDRGLRRILRLLELYRRMLEVPPPRLSEAIDALAGEEGSVENKLERLRTILEAVEQAIGTARTQRLRAAPINKTRIDQIGREIESVVLASPTDVGPFIDVAVQSAICVEPSPPRRAEVGGLAKAHFVDPPMEDPISNLEEMLAQATANISLLEVLADFARRPRQPVPLNPAVSQPAFWREIADFAARVGPAPVLLISRSGEEQALRVWRSMGVERPDGLQIGPINGRAPEGWLAIATVNGVEVFSSDLPAGEALLFSRRLLETLIFTRGADQDGFVVATFEVTDDDRGVFRTEVRPRLKWADRPIYAFRVPSPASEASLQED</sequence>
<dbReference type="Proteomes" id="UP000234483">
    <property type="component" value="Unassembled WGS sequence"/>
</dbReference>
<organism evidence="2 3">
    <name type="scientific">Caulobacter flavus</name>
    <dbReference type="NCBI Taxonomy" id="1679497"/>
    <lineage>
        <taxon>Bacteria</taxon>
        <taxon>Pseudomonadati</taxon>
        <taxon>Pseudomonadota</taxon>
        <taxon>Alphaproteobacteria</taxon>
        <taxon>Caulobacterales</taxon>
        <taxon>Caulobacteraceae</taxon>
        <taxon>Caulobacter</taxon>
    </lineage>
</organism>